<keyword evidence="2" id="KW-1185">Reference proteome</keyword>
<sequence>MTAFAYKKDGEKGMAAGQPMGRAGLPRDMAGIGMSTTVAI</sequence>
<accession>A0A4S4KTK8</accession>
<protein>
    <submittedName>
        <fullName evidence="1">Uncharacterized protein</fullName>
    </submittedName>
</protein>
<dbReference type="Proteomes" id="UP000309038">
    <property type="component" value="Unassembled WGS sequence"/>
</dbReference>
<proteinExistence type="predicted"/>
<dbReference type="AlphaFoldDB" id="A0A4S4KTK8"/>
<organism evidence="1 2">
    <name type="scientific">Hermanssonia centrifuga</name>
    <dbReference type="NCBI Taxonomy" id="98765"/>
    <lineage>
        <taxon>Eukaryota</taxon>
        <taxon>Fungi</taxon>
        <taxon>Dikarya</taxon>
        <taxon>Basidiomycota</taxon>
        <taxon>Agaricomycotina</taxon>
        <taxon>Agaricomycetes</taxon>
        <taxon>Polyporales</taxon>
        <taxon>Meruliaceae</taxon>
        <taxon>Hermanssonia</taxon>
    </lineage>
</organism>
<evidence type="ECO:0000313" key="1">
    <source>
        <dbReference type="EMBL" id="THH00290.1"/>
    </source>
</evidence>
<reference evidence="1 2" key="1">
    <citation type="submission" date="2019-02" db="EMBL/GenBank/DDBJ databases">
        <title>Genome sequencing of the rare red list fungi Phlebia centrifuga.</title>
        <authorList>
            <person name="Buettner E."/>
            <person name="Kellner H."/>
        </authorList>
    </citation>
    <scope>NUCLEOTIDE SEQUENCE [LARGE SCALE GENOMIC DNA]</scope>
    <source>
        <strain evidence="1 2">DSM 108282</strain>
    </source>
</reference>
<comment type="caution">
    <text evidence="1">The sequence shown here is derived from an EMBL/GenBank/DDBJ whole genome shotgun (WGS) entry which is preliminary data.</text>
</comment>
<evidence type="ECO:0000313" key="2">
    <source>
        <dbReference type="Proteomes" id="UP000309038"/>
    </source>
</evidence>
<dbReference type="EMBL" id="SGPJ01000054">
    <property type="protein sequence ID" value="THH00290.1"/>
    <property type="molecule type" value="Genomic_DNA"/>
</dbReference>
<name>A0A4S4KTK8_9APHY</name>
<gene>
    <name evidence="1" type="ORF">EW026_g2201</name>
</gene>